<name>A0A367KMC9_RHIST</name>
<evidence type="ECO:0000313" key="2">
    <source>
        <dbReference type="Proteomes" id="UP000253551"/>
    </source>
</evidence>
<accession>A0A367KMC9</accession>
<dbReference type="AlphaFoldDB" id="A0A367KMC9"/>
<protein>
    <submittedName>
        <fullName evidence="1">Uncharacterized protein</fullName>
    </submittedName>
</protein>
<feature type="non-terminal residue" evidence="1">
    <location>
        <position position="1"/>
    </location>
</feature>
<gene>
    <name evidence="1" type="ORF">CU098_012836</name>
</gene>
<dbReference type="Proteomes" id="UP000253551">
    <property type="component" value="Unassembled WGS sequence"/>
</dbReference>
<reference evidence="1 2" key="1">
    <citation type="journal article" date="2018" name="G3 (Bethesda)">
        <title>Phylogenetic and Phylogenomic Definition of Rhizopus Species.</title>
        <authorList>
            <person name="Gryganskyi A.P."/>
            <person name="Golan J."/>
            <person name="Dolatabadi S."/>
            <person name="Mondo S."/>
            <person name="Robb S."/>
            <person name="Idnurm A."/>
            <person name="Muszewska A."/>
            <person name="Steczkiewicz K."/>
            <person name="Masonjones S."/>
            <person name="Liao H.L."/>
            <person name="Gajdeczka M.T."/>
            <person name="Anike F."/>
            <person name="Vuek A."/>
            <person name="Anishchenko I.M."/>
            <person name="Voigt K."/>
            <person name="de Hoog G.S."/>
            <person name="Smith M.E."/>
            <person name="Heitman J."/>
            <person name="Vilgalys R."/>
            <person name="Stajich J.E."/>
        </authorList>
    </citation>
    <scope>NUCLEOTIDE SEQUENCE [LARGE SCALE GENOMIC DNA]</scope>
    <source>
        <strain evidence="1 2">LSU 92-RS-03</strain>
    </source>
</reference>
<organism evidence="1 2">
    <name type="scientific">Rhizopus stolonifer</name>
    <name type="common">Rhizopus nigricans</name>
    <dbReference type="NCBI Taxonomy" id="4846"/>
    <lineage>
        <taxon>Eukaryota</taxon>
        <taxon>Fungi</taxon>
        <taxon>Fungi incertae sedis</taxon>
        <taxon>Mucoromycota</taxon>
        <taxon>Mucoromycotina</taxon>
        <taxon>Mucoromycetes</taxon>
        <taxon>Mucorales</taxon>
        <taxon>Mucorineae</taxon>
        <taxon>Rhizopodaceae</taxon>
        <taxon>Rhizopus</taxon>
    </lineage>
</organism>
<proteinExistence type="predicted"/>
<sequence>SFSFERETSLTLESSDEYVQYPQFYNVSYAIAYQKEEKVLIKIVNKFEKEIIETLRICLCILATVQFASIVSLEKIILNKFKLEERSQKILKSRAC</sequence>
<keyword evidence="2" id="KW-1185">Reference proteome</keyword>
<dbReference type="EMBL" id="PJQM01001051">
    <property type="protein sequence ID" value="RCI03356.1"/>
    <property type="molecule type" value="Genomic_DNA"/>
</dbReference>
<comment type="caution">
    <text evidence="1">The sequence shown here is derived from an EMBL/GenBank/DDBJ whole genome shotgun (WGS) entry which is preliminary data.</text>
</comment>
<evidence type="ECO:0000313" key="1">
    <source>
        <dbReference type="EMBL" id="RCI03356.1"/>
    </source>
</evidence>